<keyword evidence="3" id="KW-1185">Reference proteome</keyword>
<organism evidence="2 3">
    <name type="scientific">Thelonectria olida</name>
    <dbReference type="NCBI Taxonomy" id="1576542"/>
    <lineage>
        <taxon>Eukaryota</taxon>
        <taxon>Fungi</taxon>
        <taxon>Dikarya</taxon>
        <taxon>Ascomycota</taxon>
        <taxon>Pezizomycotina</taxon>
        <taxon>Sordariomycetes</taxon>
        <taxon>Hypocreomycetidae</taxon>
        <taxon>Hypocreales</taxon>
        <taxon>Nectriaceae</taxon>
        <taxon>Thelonectria</taxon>
    </lineage>
</organism>
<dbReference type="AlphaFoldDB" id="A0A9P8W4Z2"/>
<evidence type="ECO:0000313" key="3">
    <source>
        <dbReference type="Proteomes" id="UP000777438"/>
    </source>
</evidence>
<sequence length="101" mass="11169">MKLTTTILPFLPLISAWTLDLTTTDGRSSAMHGTLDTDCINIAFVPALDVNRATFNPATDWFPDPDTFELYVDAGCQGLSCRNGGGDWHITPRVVRSYKVY</sequence>
<keyword evidence="1" id="KW-0732">Signal</keyword>
<dbReference type="OrthoDB" id="5361929at2759"/>
<protein>
    <submittedName>
        <fullName evidence="2">Uncharacterized protein</fullName>
    </submittedName>
</protein>
<feature type="signal peptide" evidence="1">
    <location>
        <begin position="1"/>
        <end position="16"/>
    </location>
</feature>
<name>A0A9P8W4Z2_9HYPO</name>
<feature type="chain" id="PRO_5040388905" evidence="1">
    <location>
        <begin position="17"/>
        <end position="101"/>
    </location>
</feature>
<accession>A0A9P8W4Z2</accession>
<reference evidence="2 3" key="1">
    <citation type="journal article" date="2021" name="Nat. Commun.">
        <title>Genetic determinants of endophytism in the Arabidopsis root mycobiome.</title>
        <authorList>
            <person name="Mesny F."/>
            <person name="Miyauchi S."/>
            <person name="Thiergart T."/>
            <person name="Pickel B."/>
            <person name="Atanasova L."/>
            <person name="Karlsson M."/>
            <person name="Huettel B."/>
            <person name="Barry K.W."/>
            <person name="Haridas S."/>
            <person name="Chen C."/>
            <person name="Bauer D."/>
            <person name="Andreopoulos W."/>
            <person name="Pangilinan J."/>
            <person name="LaButti K."/>
            <person name="Riley R."/>
            <person name="Lipzen A."/>
            <person name="Clum A."/>
            <person name="Drula E."/>
            <person name="Henrissat B."/>
            <person name="Kohler A."/>
            <person name="Grigoriev I.V."/>
            <person name="Martin F.M."/>
            <person name="Hacquard S."/>
        </authorList>
    </citation>
    <scope>NUCLEOTIDE SEQUENCE [LARGE SCALE GENOMIC DNA]</scope>
    <source>
        <strain evidence="2 3">MPI-CAGE-CH-0241</strain>
    </source>
</reference>
<evidence type="ECO:0000256" key="1">
    <source>
        <dbReference type="SAM" id="SignalP"/>
    </source>
</evidence>
<dbReference type="EMBL" id="JAGPYM010000010">
    <property type="protein sequence ID" value="KAH6889720.1"/>
    <property type="molecule type" value="Genomic_DNA"/>
</dbReference>
<dbReference type="Proteomes" id="UP000777438">
    <property type="component" value="Unassembled WGS sequence"/>
</dbReference>
<evidence type="ECO:0000313" key="2">
    <source>
        <dbReference type="EMBL" id="KAH6889720.1"/>
    </source>
</evidence>
<gene>
    <name evidence="2" type="ORF">B0T10DRAFT_39396</name>
</gene>
<proteinExistence type="predicted"/>
<comment type="caution">
    <text evidence="2">The sequence shown here is derived from an EMBL/GenBank/DDBJ whole genome shotgun (WGS) entry which is preliminary data.</text>
</comment>